<protein>
    <recommendedName>
        <fullName evidence="4">DUF1254 domain-containing protein</fullName>
    </recommendedName>
</protein>
<gene>
    <name evidence="2" type="ORF">J2771_001361</name>
</gene>
<keyword evidence="1" id="KW-1133">Transmembrane helix</keyword>
<keyword evidence="1" id="KW-0812">Transmembrane</keyword>
<comment type="caution">
    <text evidence="2">The sequence shown here is derived from an EMBL/GenBank/DDBJ whole genome shotgun (WGS) entry which is preliminary data.</text>
</comment>
<dbReference type="EMBL" id="JAUSQP010000001">
    <property type="protein sequence ID" value="MDP9803107.1"/>
    <property type="molecule type" value="Genomic_DNA"/>
</dbReference>
<dbReference type="RefSeq" id="WP_307010727.1">
    <property type="nucleotide sequence ID" value="NZ_JAUSQP010000001.1"/>
</dbReference>
<evidence type="ECO:0000256" key="1">
    <source>
        <dbReference type="SAM" id="Phobius"/>
    </source>
</evidence>
<evidence type="ECO:0000313" key="2">
    <source>
        <dbReference type="EMBL" id="MDP9803107.1"/>
    </source>
</evidence>
<proteinExistence type="predicted"/>
<sequence>MKAIHILSLVVIFFIIFILYNINKFSNVDNKYDCFLSSKVCVDRITYNNNYYYDLYLNNGEKTGILFGNENLFFIDFKEDSGKLYIIVQESIINNRKIIEECKKINQPFNFPENEYVLNLYMLSSSENKISIKLVNKEDSPQLIKKWVSNYRINPKLEFIC</sequence>
<name>A0ABD5AKJ4_ACICA</name>
<dbReference type="Proteomes" id="UP001240164">
    <property type="component" value="Unassembled WGS sequence"/>
</dbReference>
<feature type="transmembrane region" description="Helical" evidence="1">
    <location>
        <begin position="6"/>
        <end position="22"/>
    </location>
</feature>
<accession>A0ABD5AKJ4</accession>
<organism evidence="2 3">
    <name type="scientific">Acinetobacter calcoaceticus</name>
    <dbReference type="NCBI Taxonomy" id="471"/>
    <lineage>
        <taxon>Bacteria</taxon>
        <taxon>Pseudomonadati</taxon>
        <taxon>Pseudomonadota</taxon>
        <taxon>Gammaproteobacteria</taxon>
        <taxon>Moraxellales</taxon>
        <taxon>Moraxellaceae</taxon>
        <taxon>Acinetobacter</taxon>
        <taxon>Acinetobacter calcoaceticus/baumannii complex</taxon>
    </lineage>
</organism>
<reference evidence="2 3" key="1">
    <citation type="submission" date="2023-07" db="EMBL/GenBank/DDBJ databases">
        <title>Sorghum-associated microbial communities from plants grown in Nebraska, USA.</title>
        <authorList>
            <person name="Schachtman D."/>
        </authorList>
    </citation>
    <scope>NUCLEOTIDE SEQUENCE [LARGE SCALE GENOMIC DNA]</scope>
    <source>
        <strain evidence="2 3">CC146</strain>
    </source>
</reference>
<dbReference type="AlphaFoldDB" id="A0ABD5AKJ4"/>
<evidence type="ECO:0008006" key="4">
    <source>
        <dbReference type="Google" id="ProtNLM"/>
    </source>
</evidence>
<keyword evidence="1" id="KW-0472">Membrane</keyword>
<evidence type="ECO:0000313" key="3">
    <source>
        <dbReference type="Proteomes" id="UP001240164"/>
    </source>
</evidence>